<keyword evidence="4" id="KW-0675">Receptor</keyword>
<dbReference type="Proteomes" id="UP000770661">
    <property type="component" value="Unassembled WGS sequence"/>
</dbReference>
<dbReference type="InterPro" id="IPR013783">
    <property type="entry name" value="Ig-like_fold"/>
</dbReference>
<dbReference type="Pfam" id="PF00041">
    <property type="entry name" value="fn3"/>
    <property type="match status" value="2"/>
</dbReference>
<feature type="compositionally biased region" description="Polar residues" evidence="1">
    <location>
        <begin position="1164"/>
        <end position="1184"/>
    </location>
</feature>
<dbReference type="PROSITE" id="PS50853">
    <property type="entry name" value="FN3"/>
    <property type="match status" value="3"/>
</dbReference>
<evidence type="ECO:0000256" key="2">
    <source>
        <dbReference type="SAM" id="SignalP"/>
    </source>
</evidence>
<feature type="compositionally biased region" description="Low complexity" evidence="1">
    <location>
        <begin position="1208"/>
        <end position="1219"/>
    </location>
</feature>
<dbReference type="InterPro" id="IPR003961">
    <property type="entry name" value="FN3_dom"/>
</dbReference>
<sequence length="1252" mass="140894">MAPSWRNAVAVALTLLGFAALCQGTSDFKCYSFLHSGKGTIQPQGDIIIEVGSSYEAYCLFNPAEVNVDDMYFKTSGSDERIPHKVVNNSAIRIEVPANEAASYNLKCLEGNDTFVCQRSVFAGYKPQDVQNFTCLSRNWQNLNCSWSVPENPVTVAYSLMYVIQDYIFEPRYAFLGNGKEYFILSESSVDRWEESPQRFTRKIYNRTISDLYPYVEYEFSVRLHTGTGPIREEMWSKPALVTKRTEATLPTVAPLTTLGMFEVEETKLHREVHVSWQTVNPWEENGPGFTYEVRMFGTDAEGFEIRPKNHEGFPEPDVKSEVIVPEKADLLSVPDYLKVIAYPANDTTTYMVRWRLPGLYRASRIIETITLYWCKQTDYENRCQNKIAWEIIDKPDAHVKNLTGYDPSSRYMFGISVNSNNSSSGIKWSGCIATHGEQQPALKNFNCTYVSATEVKLKWSLDCKAEAAQPSGFNISYCIAEENANKCSGPEMYEGVEGESSVRHTVRNLHPYKHYIFNIASISDLGFGKWTPSIRLQTKPSKPSGPPQHINVVSKGPSWIALVWRPPLESEQNGQIILYDIKWKIKDSQSFSNIQRNTSYTPNILQYNFTHNFTHLDPFTEYHFEVVPCTRVNQESACGTIAADIDVKTKIGAPGKIDSLEYDSPWLKWDHEECNGPSCFYEVHYTVNDTTSTYNTPINHTAILLRDMNISCPANGDIPVRLRAVNTDEEGHHIYGPAREMKITCHSKGSSNIFVLFSISNQYNTNLNLMGVPEAITTSANHQNPRMHSLSNGVESLTRGNIQKSGIPIMLSFKSPSRNNGNHQQPLIHIISEQTPVVDVSNQQLGFNRGNGRQHSQIDDGGNSQNEPYQSTINYNQGQLQENGRWVPFTGQNDMMLQLLHQASQKTRLPIVGENNLHFRLSHTADPAASSVVGSDSFRFQEIGVQRREHGTNDLYANQSANRELSVQSNQSESSISKYRSDDDDSSHKMPCPLLELMKAKGVEVTLNNTDDNFELKIRGQSSKFFKLLQNIDFLMQNYNVGVDTKSASENIFHEEGNDPPARFARLINNPELHQEAFSDSNSHHFSTYRNNETNLTNQDSIHDASLNLSETNEEILQTQTFVNDSSILLPLDYPVNINSSQTDEEQRTPGFVDSMESLSPSIALSPENTSLSPQLENSTNSKAFIRRENRSSLTVNSTEEPTIPGLEESMNSLSNSEKNLDLLPRPAGDDSIHNSAESTVQTNDTAVNAN</sequence>
<evidence type="ECO:0000256" key="1">
    <source>
        <dbReference type="SAM" id="MobiDB-lite"/>
    </source>
</evidence>
<comment type="caution">
    <text evidence="4">The sequence shown here is derived from an EMBL/GenBank/DDBJ whole genome shotgun (WGS) entry which is preliminary data.</text>
</comment>
<feature type="region of interest" description="Disordered" evidence="1">
    <location>
        <begin position="1164"/>
        <end position="1252"/>
    </location>
</feature>
<accession>A0A8J4Y4U7</accession>
<dbReference type="SUPFAM" id="SSF49265">
    <property type="entry name" value="Fibronectin type III"/>
    <property type="match status" value="3"/>
</dbReference>
<feature type="signal peptide" evidence="2">
    <location>
        <begin position="1"/>
        <end position="24"/>
    </location>
</feature>
<feature type="compositionally biased region" description="Low complexity" evidence="1">
    <location>
        <begin position="967"/>
        <end position="978"/>
    </location>
</feature>
<gene>
    <name evidence="4" type="primary">PTPRF</name>
    <name evidence="4" type="ORF">GWK47_008903</name>
</gene>
<feature type="domain" description="Fibronectin type-III" evidence="3">
    <location>
        <begin position="442"/>
        <end position="542"/>
    </location>
</feature>
<dbReference type="SMART" id="SM00060">
    <property type="entry name" value="FN3"/>
    <property type="match status" value="4"/>
</dbReference>
<dbReference type="CDD" id="cd00063">
    <property type="entry name" value="FN3"/>
    <property type="match status" value="2"/>
</dbReference>
<dbReference type="InterPro" id="IPR050713">
    <property type="entry name" value="RTP_Phos/Ushers"/>
</dbReference>
<dbReference type="Gene3D" id="2.60.40.10">
    <property type="entry name" value="Immunoglobulins"/>
    <property type="match status" value="3"/>
</dbReference>
<keyword evidence="5" id="KW-1185">Reference proteome</keyword>
<dbReference type="EMBL" id="JACEEZ010018587">
    <property type="protein sequence ID" value="KAG0716771.1"/>
    <property type="molecule type" value="Genomic_DNA"/>
</dbReference>
<reference evidence="4" key="1">
    <citation type="submission" date="2020-07" db="EMBL/GenBank/DDBJ databases">
        <title>The High-quality genome of the commercially important snow crab, Chionoecetes opilio.</title>
        <authorList>
            <person name="Jeong J.-H."/>
            <person name="Ryu S."/>
        </authorList>
    </citation>
    <scope>NUCLEOTIDE SEQUENCE</scope>
    <source>
        <strain evidence="4">MADBK_172401_WGS</strain>
        <tissue evidence="4">Digestive gland</tissue>
    </source>
</reference>
<evidence type="ECO:0000313" key="5">
    <source>
        <dbReference type="Proteomes" id="UP000770661"/>
    </source>
</evidence>
<proteinExistence type="predicted"/>
<feature type="domain" description="Fibronectin type-III" evidence="3">
    <location>
        <begin position="149"/>
        <end position="249"/>
    </location>
</feature>
<keyword evidence="2" id="KW-0732">Signal</keyword>
<dbReference type="PANTHER" id="PTHR46957:SF3">
    <property type="entry name" value="CYTOKINE RECEPTOR"/>
    <property type="match status" value="1"/>
</dbReference>
<feature type="chain" id="PRO_5035255341" evidence="2">
    <location>
        <begin position="25"/>
        <end position="1252"/>
    </location>
</feature>
<evidence type="ECO:0000313" key="4">
    <source>
        <dbReference type="EMBL" id="KAG0716771.1"/>
    </source>
</evidence>
<feature type="compositionally biased region" description="Polar residues" evidence="1">
    <location>
        <begin position="1235"/>
        <end position="1252"/>
    </location>
</feature>
<dbReference type="PANTHER" id="PTHR46957">
    <property type="entry name" value="CYTOKINE RECEPTOR"/>
    <property type="match status" value="1"/>
</dbReference>
<dbReference type="InterPro" id="IPR036116">
    <property type="entry name" value="FN3_sf"/>
</dbReference>
<dbReference type="GO" id="GO:0016020">
    <property type="term" value="C:membrane"/>
    <property type="evidence" value="ECO:0007669"/>
    <property type="project" value="UniProtKB-SubCell"/>
</dbReference>
<name>A0A8J4Y4U7_CHIOP</name>
<dbReference type="AlphaFoldDB" id="A0A8J4Y4U7"/>
<evidence type="ECO:0000259" key="3">
    <source>
        <dbReference type="PROSITE" id="PS50853"/>
    </source>
</evidence>
<organism evidence="4 5">
    <name type="scientific">Chionoecetes opilio</name>
    <name type="common">Atlantic snow crab</name>
    <name type="synonym">Cancer opilio</name>
    <dbReference type="NCBI Taxonomy" id="41210"/>
    <lineage>
        <taxon>Eukaryota</taxon>
        <taxon>Metazoa</taxon>
        <taxon>Ecdysozoa</taxon>
        <taxon>Arthropoda</taxon>
        <taxon>Crustacea</taxon>
        <taxon>Multicrustacea</taxon>
        <taxon>Malacostraca</taxon>
        <taxon>Eumalacostraca</taxon>
        <taxon>Eucarida</taxon>
        <taxon>Decapoda</taxon>
        <taxon>Pleocyemata</taxon>
        <taxon>Brachyura</taxon>
        <taxon>Eubrachyura</taxon>
        <taxon>Majoidea</taxon>
        <taxon>Majidae</taxon>
        <taxon>Chionoecetes</taxon>
    </lineage>
</organism>
<protein>
    <submittedName>
        <fullName evidence="4">Receptor-type tyrosine-protein phosphatase F</fullName>
    </submittedName>
</protein>
<feature type="compositionally biased region" description="Polar residues" evidence="1">
    <location>
        <begin position="1193"/>
        <end position="1202"/>
    </location>
</feature>
<feature type="domain" description="Fibronectin type-III" evidence="3">
    <location>
        <begin position="547"/>
        <end position="653"/>
    </location>
</feature>
<feature type="region of interest" description="Disordered" evidence="1">
    <location>
        <begin position="962"/>
        <end position="992"/>
    </location>
</feature>
<dbReference type="OrthoDB" id="6382334at2759"/>